<evidence type="ECO:0000259" key="3">
    <source>
        <dbReference type="Pfam" id="PF04536"/>
    </source>
</evidence>
<evidence type="ECO:0000256" key="1">
    <source>
        <dbReference type="SAM" id="MobiDB-lite"/>
    </source>
</evidence>
<organism evidence="4 5">
    <name type="scientific">Alkalibaculum bacchi</name>
    <dbReference type="NCBI Taxonomy" id="645887"/>
    <lineage>
        <taxon>Bacteria</taxon>
        <taxon>Bacillati</taxon>
        <taxon>Bacillota</taxon>
        <taxon>Clostridia</taxon>
        <taxon>Eubacteriales</taxon>
        <taxon>Eubacteriaceae</taxon>
        <taxon>Alkalibaculum</taxon>
    </lineage>
</organism>
<comment type="caution">
    <text evidence="4">The sequence shown here is derived from an EMBL/GenBank/DDBJ whole genome shotgun (WGS) entry which is preliminary data.</text>
</comment>
<dbReference type="AlphaFoldDB" id="A0A366I336"/>
<feature type="transmembrane region" description="Helical" evidence="2">
    <location>
        <begin position="194"/>
        <end position="223"/>
    </location>
</feature>
<proteinExistence type="predicted"/>
<feature type="domain" description="TPM" evidence="3">
    <location>
        <begin position="40"/>
        <end position="159"/>
    </location>
</feature>
<dbReference type="Gene3D" id="3.10.310.50">
    <property type="match status" value="1"/>
</dbReference>
<dbReference type="OrthoDB" id="9810918at2"/>
<protein>
    <recommendedName>
        <fullName evidence="3">TPM domain-containing protein</fullName>
    </recommendedName>
</protein>
<reference evidence="4 5" key="1">
    <citation type="submission" date="2018-06" db="EMBL/GenBank/DDBJ databases">
        <title>Genomic Encyclopedia of Type Strains, Phase IV (KMG-IV): sequencing the most valuable type-strain genomes for metagenomic binning, comparative biology and taxonomic classification.</title>
        <authorList>
            <person name="Goeker M."/>
        </authorList>
    </citation>
    <scope>NUCLEOTIDE SEQUENCE [LARGE SCALE GENOMIC DNA]</scope>
    <source>
        <strain evidence="4 5">DSM 22112</strain>
    </source>
</reference>
<dbReference type="EMBL" id="QNRX01000012">
    <property type="protein sequence ID" value="RBP62113.1"/>
    <property type="molecule type" value="Genomic_DNA"/>
</dbReference>
<gene>
    <name evidence="4" type="ORF">DES36_11286</name>
</gene>
<evidence type="ECO:0000313" key="5">
    <source>
        <dbReference type="Proteomes" id="UP000253490"/>
    </source>
</evidence>
<dbReference type="PANTHER" id="PTHR30373:SF2">
    <property type="entry name" value="UPF0603 PROTEIN YGCG"/>
    <property type="match status" value="1"/>
</dbReference>
<dbReference type="Pfam" id="PF04536">
    <property type="entry name" value="TPM_phosphatase"/>
    <property type="match status" value="1"/>
</dbReference>
<keyword evidence="2" id="KW-1133">Transmembrane helix</keyword>
<dbReference type="PANTHER" id="PTHR30373">
    <property type="entry name" value="UPF0603 PROTEIN YGCG"/>
    <property type="match status" value="1"/>
</dbReference>
<dbReference type="InterPro" id="IPR007621">
    <property type="entry name" value="TPM_dom"/>
</dbReference>
<keyword evidence="2" id="KW-0472">Membrane</keyword>
<evidence type="ECO:0000256" key="2">
    <source>
        <dbReference type="SAM" id="Phobius"/>
    </source>
</evidence>
<name>A0A366I336_9FIRM</name>
<keyword evidence="2" id="KW-0812">Transmembrane</keyword>
<dbReference type="RefSeq" id="WP_113921047.1">
    <property type="nucleotide sequence ID" value="NZ_QNRX01000012.1"/>
</dbReference>
<keyword evidence="5" id="KW-1185">Reference proteome</keyword>
<accession>A0A366I336</accession>
<sequence>MNDHRRFRKTLGLLFLIIIVFMSSGVAASEIPLPTPAFYVNDYANVIDSQTEEEIIQIGTALENKTKAQVVVVTVEGIGEVPLEEYTIDLFRKWEIGDSEEDNGVLLFLDAEGRWSRIEVGYGLEGTLTDGKTGRIQDDYMLPYYSEGNYSEGILQGFYVVVNEIYKEYGYEENYIGDGIVVEDQSQNEGPSPLAVIVALIFIVPLIILDFKFTGGVITYTVLRSIGRGGSRGGGRGGGRSGGGGSAGGGGSSRGF</sequence>
<feature type="region of interest" description="Disordered" evidence="1">
    <location>
        <begin position="230"/>
        <end position="256"/>
    </location>
</feature>
<dbReference type="Proteomes" id="UP000253490">
    <property type="component" value="Unassembled WGS sequence"/>
</dbReference>
<evidence type="ECO:0000313" key="4">
    <source>
        <dbReference type="EMBL" id="RBP62113.1"/>
    </source>
</evidence>